<gene>
    <name evidence="2" type="ORF">M421DRAFT_414864</name>
</gene>
<feature type="signal peptide" evidence="1">
    <location>
        <begin position="1"/>
        <end position="19"/>
    </location>
</feature>
<dbReference type="GeneID" id="54348151"/>
<dbReference type="RefSeq" id="XP_033454057.1">
    <property type="nucleotide sequence ID" value="XM_033590483.1"/>
</dbReference>
<dbReference type="AlphaFoldDB" id="A0A6A5S233"/>
<name>A0A6A5S233_9PLEO</name>
<proteinExistence type="predicted"/>
<reference evidence="2" key="1">
    <citation type="journal article" date="2020" name="Stud. Mycol.">
        <title>101 Dothideomycetes genomes: a test case for predicting lifestyles and emergence of pathogens.</title>
        <authorList>
            <person name="Haridas S."/>
            <person name="Albert R."/>
            <person name="Binder M."/>
            <person name="Bloem J."/>
            <person name="Labutti K."/>
            <person name="Salamov A."/>
            <person name="Andreopoulos B."/>
            <person name="Baker S."/>
            <person name="Barry K."/>
            <person name="Bills G."/>
            <person name="Bluhm B."/>
            <person name="Cannon C."/>
            <person name="Castanera R."/>
            <person name="Culley D."/>
            <person name="Daum C."/>
            <person name="Ezra D."/>
            <person name="Gonzalez J."/>
            <person name="Henrissat B."/>
            <person name="Kuo A."/>
            <person name="Liang C."/>
            <person name="Lipzen A."/>
            <person name="Lutzoni F."/>
            <person name="Magnuson J."/>
            <person name="Mondo S."/>
            <person name="Nolan M."/>
            <person name="Ohm R."/>
            <person name="Pangilinan J."/>
            <person name="Park H.-J."/>
            <person name="Ramirez L."/>
            <person name="Alfaro M."/>
            <person name="Sun H."/>
            <person name="Tritt A."/>
            <person name="Yoshinaga Y."/>
            <person name="Zwiers L.-H."/>
            <person name="Turgeon B."/>
            <person name="Goodwin S."/>
            <person name="Spatafora J."/>
            <person name="Crous P."/>
            <person name="Grigoriev I."/>
        </authorList>
    </citation>
    <scope>NUCLEOTIDE SEQUENCE</scope>
    <source>
        <strain evidence="2">CBS 183.55</strain>
    </source>
</reference>
<sequence>MLVQSTIIALLASAALVAGAAFPGDHDKYKTTCKAEYKTKTRVDHYKSTYYETKTKNEPYVTYTTKTYVTKTDVPYTTTKYETNTKYITKTEYETKKVPVTIVTHTFSTEKKYKTDKSTYVESKTSKGYSHKPITKTETRPYTTTKTYYETKTRETKVPTTKYETKTEQKCTTIKCDSKYGCGY</sequence>
<accession>A0A6A5S233</accession>
<dbReference type="EMBL" id="ML978956">
    <property type="protein sequence ID" value="KAF1933809.1"/>
    <property type="molecule type" value="Genomic_DNA"/>
</dbReference>
<keyword evidence="3" id="KW-1185">Reference proteome</keyword>
<dbReference type="Proteomes" id="UP000800082">
    <property type="component" value="Unassembled WGS sequence"/>
</dbReference>
<keyword evidence="1" id="KW-0732">Signal</keyword>
<feature type="chain" id="PRO_5025506360" evidence="1">
    <location>
        <begin position="20"/>
        <end position="184"/>
    </location>
</feature>
<organism evidence="2 3">
    <name type="scientific">Didymella exigua CBS 183.55</name>
    <dbReference type="NCBI Taxonomy" id="1150837"/>
    <lineage>
        <taxon>Eukaryota</taxon>
        <taxon>Fungi</taxon>
        <taxon>Dikarya</taxon>
        <taxon>Ascomycota</taxon>
        <taxon>Pezizomycotina</taxon>
        <taxon>Dothideomycetes</taxon>
        <taxon>Pleosporomycetidae</taxon>
        <taxon>Pleosporales</taxon>
        <taxon>Pleosporineae</taxon>
        <taxon>Didymellaceae</taxon>
        <taxon>Didymella</taxon>
    </lineage>
</organism>
<evidence type="ECO:0000313" key="2">
    <source>
        <dbReference type="EMBL" id="KAF1933809.1"/>
    </source>
</evidence>
<protein>
    <submittedName>
        <fullName evidence="2">Uncharacterized protein</fullName>
    </submittedName>
</protein>
<evidence type="ECO:0000313" key="3">
    <source>
        <dbReference type="Proteomes" id="UP000800082"/>
    </source>
</evidence>
<evidence type="ECO:0000256" key="1">
    <source>
        <dbReference type="SAM" id="SignalP"/>
    </source>
</evidence>